<protein>
    <submittedName>
        <fullName evidence="2">Putative dehydrogenase</fullName>
    </submittedName>
</protein>
<reference evidence="2 3" key="1">
    <citation type="submission" date="2020-08" db="EMBL/GenBank/DDBJ databases">
        <title>Genomic Encyclopedia of Type Strains, Phase IV (KMG-IV): sequencing the most valuable type-strain genomes for metagenomic binning, comparative biology and taxonomic classification.</title>
        <authorList>
            <person name="Goeker M."/>
        </authorList>
    </citation>
    <scope>NUCLEOTIDE SEQUENCE [LARGE SCALE GENOMIC DNA]</scope>
    <source>
        <strain evidence="2 3">DSM 14925</strain>
    </source>
</reference>
<sequence length="330" mass="36718">MLKLGVIGTSWICRQFIDAAHETQEYELRAAYSRSIEKGQEFVADFSNVVVFNDLSDFVNDSEIDVIYIASPNSLHFQQAKAAVEAGKNVIVEKPCFSNPTEFKEIFDLAEKHGVFVLEAARHIHDEAFAIVKEFLSNKTILGANLTYAKYSSKMSALLAGELPNKWNPKFSGGILADLGVYLVYWSIGQFGQPQVAKYNAQLLPSGVDVSGVGLLRYDTFDINLFNAGNLNSYLTSEVYTSEGTLVLDSVAGTENATFIKLNGEKEEFTINQIENPLYDEAKAFSNLLNNNDHDKYSLLLTLAKQVNDTLFEMRKTAGIVFDADKQEKI</sequence>
<dbReference type="GO" id="GO:0000166">
    <property type="term" value="F:nucleotide binding"/>
    <property type="evidence" value="ECO:0007669"/>
    <property type="project" value="InterPro"/>
</dbReference>
<dbReference type="AlphaFoldDB" id="A0A841C852"/>
<dbReference type="PANTHER" id="PTHR43054">
    <property type="match status" value="1"/>
</dbReference>
<dbReference type="PANTHER" id="PTHR43054:SF1">
    <property type="entry name" value="SCYLLO-INOSITOL 2-DEHYDROGENASE (NADP(+)) IOLU"/>
    <property type="match status" value="1"/>
</dbReference>
<comment type="caution">
    <text evidence="2">The sequence shown here is derived from an EMBL/GenBank/DDBJ whole genome shotgun (WGS) entry which is preliminary data.</text>
</comment>
<name>A0A841C852_9LACT</name>
<accession>A0A841C852</accession>
<evidence type="ECO:0000313" key="3">
    <source>
        <dbReference type="Proteomes" id="UP000562464"/>
    </source>
</evidence>
<evidence type="ECO:0000259" key="1">
    <source>
        <dbReference type="Pfam" id="PF01408"/>
    </source>
</evidence>
<dbReference type="Pfam" id="PF01408">
    <property type="entry name" value="GFO_IDH_MocA"/>
    <property type="match status" value="1"/>
</dbReference>
<organism evidence="2 3">
    <name type="scientific">Lactovum miscens</name>
    <dbReference type="NCBI Taxonomy" id="190387"/>
    <lineage>
        <taxon>Bacteria</taxon>
        <taxon>Bacillati</taxon>
        <taxon>Bacillota</taxon>
        <taxon>Bacilli</taxon>
        <taxon>Lactobacillales</taxon>
        <taxon>Streptococcaceae</taxon>
        <taxon>Lactovum</taxon>
    </lineage>
</organism>
<dbReference type="Proteomes" id="UP000562464">
    <property type="component" value="Unassembled WGS sequence"/>
</dbReference>
<dbReference type="Gene3D" id="3.30.360.10">
    <property type="entry name" value="Dihydrodipicolinate Reductase, domain 2"/>
    <property type="match status" value="1"/>
</dbReference>
<dbReference type="SUPFAM" id="SSF55347">
    <property type="entry name" value="Glyceraldehyde-3-phosphate dehydrogenase-like, C-terminal domain"/>
    <property type="match status" value="1"/>
</dbReference>
<dbReference type="InterPro" id="IPR036291">
    <property type="entry name" value="NAD(P)-bd_dom_sf"/>
</dbReference>
<keyword evidence="3" id="KW-1185">Reference proteome</keyword>
<dbReference type="SUPFAM" id="SSF51735">
    <property type="entry name" value="NAD(P)-binding Rossmann-fold domains"/>
    <property type="match status" value="1"/>
</dbReference>
<gene>
    <name evidence="2" type="ORF">HNQ37_000646</name>
</gene>
<evidence type="ECO:0000313" key="2">
    <source>
        <dbReference type="EMBL" id="MBB5887772.1"/>
    </source>
</evidence>
<dbReference type="InterPro" id="IPR000683">
    <property type="entry name" value="Gfo/Idh/MocA-like_OxRdtase_N"/>
</dbReference>
<proteinExistence type="predicted"/>
<dbReference type="EMBL" id="JACHHV010000007">
    <property type="protein sequence ID" value="MBB5887772.1"/>
    <property type="molecule type" value="Genomic_DNA"/>
</dbReference>
<dbReference type="RefSeq" id="WP_183539242.1">
    <property type="nucleotide sequence ID" value="NZ_JACHHV010000007.1"/>
</dbReference>
<dbReference type="Gene3D" id="3.40.50.720">
    <property type="entry name" value="NAD(P)-binding Rossmann-like Domain"/>
    <property type="match status" value="1"/>
</dbReference>
<feature type="domain" description="Gfo/Idh/MocA-like oxidoreductase N-terminal" evidence="1">
    <location>
        <begin position="3"/>
        <end position="117"/>
    </location>
</feature>